<feature type="transmembrane region" description="Helical" evidence="4">
    <location>
        <begin position="165"/>
        <end position="183"/>
    </location>
</feature>
<dbReference type="eggNOG" id="COG2814">
    <property type="taxonomic scope" value="Bacteria"/>
</dbReference>
<feature type="transmembrane region" description="Helical" evidence="4">
    <location>
        <begin position="217"/>
        <end position="239"/>
    </location>
</feature>
<evidence type="ECO:0000256" key="4">
    <source>
        <dbReference type="SAM" id="Phobius"/>
    </source>
</evidence>
<dbReference type="GO" id="GO:0022857">
    <property type="term" value="F:transmembrane transporter activity"/>
    <property type="evidence" value="ECO:0007669"/>
    <property type="project" value="InterPro"/>
</dbReference>
<dbReference type="PANTHER" id="PTHR23530:SF1">
    <property type="entry name" value="PERMEASE, MAJOR FACILITATOR SUPERFAMILY-RELATED"/>
    <property type="match status" value="1"/>
</dbReference>
<proteinExistence type="predicted"/>
<dbReference type="PROSITE" id="PS50850">
    <property type="entry name" value="MFS"/>
    <property type="match status" value="1"/>
</dbReference>
<evidence type="ECO:0000259" key="5">
    <source>
        <dbReference type="PROSITE" id="PS50850"/>
    </source>
</evidence>
<feature type="transmembrane region" description="Helical" evidence="4">
    <location>
        <begin position="245"/>
        <end position="267"/>
    </location>
</feature>
<evidence type="ECO:0000256" key="2">
    <source>
        <dbReference type="ARBA" id="ARBA00022989"/>
    </source>
</evidence>
<dbReference type="Proteomes" id="UP000000442">
    <property type="component" value="Chromosome"/>
</dbReference>
<dbReference type="InterPro" id="IPR053160">
    <property type="entry name" value="MFS_DHA3_Transporter"/>
</dbReference>
<organism evidence="6 7">
    <name type="scientific">Desulforapulum autotrophicum (strain ATCC 43914 / DSM 3382 / VKM B-1955 / HRM2)</name>
    <name type="common">Desulfobacterium autotrophicum</name>
    <dbReference type="NCBI Taxonomy" id="177437"/>
    <lineage>
        <taxon>Bacteria</taxon>
        <taxon>Pseudomonadati</taxon>
        <taxon>Thermodesulfobacteriota</taxon>
        <taxon>Desulfobacteria</taxon>
        <taxon>Desulfobacterales</taxon>
        <taxon>Desulfobacteraceae</taxon>
        <taxon>Desulforapulum</taxon>
    </lineage>
</organism>
<reference evidence="6 7" key="1">
    <citation type="journal article" date="2009" name="Environ. Microbiol.">
        <title>Genome sequence of Desulfobacterium autotrophicum HRM2, a marine sulfate reducer oxidizing organic carbon completely to carbon dioxide.</title>
        <authorList>
            <person name="Strittmatter A.W."/>
            <person name="Liesegang H."/>
            <person name="Rabus R."/>
            <person name="Decker I."/>
            <person name="Amann J."/>
            <person name="Andres S."/>
            <person name="Henne A."/>
            <person name="Fricke W.F."/>
            <person name="Martinez-Arias R."/>
            <person name="Bartels D."/>
            <person name="Goesmann A."/>
            <person name="Krause L."/>
            <person name="Puehler A."/>
            <person name="Klenk H.P."/>
            <person name="Richter M."/>
            <person name="Schuler M."/>
            <person name="Gloeckner F.O."/>
            <person name="Meyerdierks A."/>
            <person name="Gottschalk G."/>
            <person name="Amann R."/>
        </authorList>
    </citation>
    <scope>NUCLEOTIDE SEQUENCE [LARGE SCALE GENOMIC DNA]</scope>
    <source>
        <strain evidence="7">ATCC 43914 / DSM 3382 / HRM2</strain>
    </source>
</reference>
<dbReference type="InterPro" id="IPR011701">
    <property type="entry name" value="MFS"/>
</dbReference>
<dbReference type="SUPFAM" id="SSF103473">
    <property type="entry name" value="MFS general substrate transporter"/>
    <property type="match status" value="1"/>
</dbReference>
<accession>C0QCY6</accession>
<sequence length="410" mass="45025">MHQTVRSNILRLYIIKLSKWLMLTMPILFLFYRENGLATHDLFVLKAVYSAAIVCLEIPSGYFGDIWGRKRSLVLGSVLGFAGFALYSVSTEFWGFLACEIILGIGQSFISGSDSALLYDTLQAANNENEYLKIEGRLISAGNFAEAIAAPLGVLIAAISLRTTFFFQAAVAFSAIPAALTLFEPTRREMTGTTSFKQILRIVKYALFEHQGLQATIVYSSVIGTATLTMAWFVQPYFVFLALPLALYGIFIPLLNLTAGVTSMHAYKIERRLGREKTILFIAIGIASGYLCLGLFNTLGALFFLFVFYTIRGIATPVLKNHINEITPSEIRATVLSIRSLIIRLAFVILGPFLGWCADRFGLSSTLIAGAGIFLVTGIFAAMFIINTLRKNSLAVIGTVPQVQQNGGPW</sequence>
<dbReference type="AlphaFoldDB" id="C0QCY6"/>
<protein>
    <submittedName>
        <fullName evidence="6">Permease of the major facilitator superfamily</fullName>
    </submittedName>
</protein>
<dbReference type="Gene3D" id="1.20.1250.20">
    <property type="entry name" value="MFS general substrate transporter like domains"/>
    <property type="match status" value="1"/>
</dbReference>
<gene>
    <name evidence="6" type="ordered locus">HRM2_41620</name>
</gene>
<evidence type="ECO:0000256" key="3">
    <source>
        <dbReference type="ARBA" id="ARBA00023136"/>
    </source>
</evidence>
<feature type="transmembrane region" description="Helical" evidence="4">
    <location>
        <begin position="72"/>
        <end position="89"/>
    </location>
</feature>
<feature type="transmembrane region" description="Helical" evidence="4">
    <location>
        <begin position="43"/>
        <end position="60"/>
    </location>
</feature>
<dbReference type="InterPro" id="IPR020846">
    <property type="entry name" value="MFS_dom"/>
</dbReference>
<dbReference type="EMBL" id="CP001087">
    <property type="protein sequence ID" value="ACN17218.1"/>
    <property type="molecule type" value="Genomic_DNA"/>
</dbReference>
<dbReference type="RefSeq" id="WP_015905951.1">
    <property type="nucleotide sequence ID" value="NC_012108.1"/>
</dbReference>
<feature type="transmembrane region" description="Helical" evidence="4">
    <location>
        <begin position="366"/>
        <end position="386"/>
    </location>
</feature>
<keyword evidence="7" id="KW-1185">Reference proteome</keyword>
<dbReference type="HOGENOM" id="CLU_046685_2_1_7"/>
<feature type="transmembrane region" description="Helical" evidence="4">
    <location>
        <begin position="12"/>
        <end position="31"/>
    </location>
</feature>
<evidence type="ECO:0000313" key="7">
    <source>
        <dbReference type="Proteomes" id="UP000000442"/>
    </source>
</evidence>
<dbReference type="Pfam" id="PF07690">
    <property type="entry name" value="MFS_1"/>
    <property type="match status" value="1"/>
</dbReference>
<evidence type="ECO:0000256" key="1">
    <source>
        <dbReference type="ARBA" id="ARBA00022692"/>
    </source>
</evidence>
<feature type="transmembrane region" description="Helical" evidence="4">
    <location>
        <begin position="279"/>
        <end position="296"/>
    </location>
</feature>
<dbReference type="PANTHER" id="PTHR23530">
    <property type="entry name" value="TRANSPORT PROTEIN-RELATED"/>
    <property type="match status" value="1"/>
</dbReference>
<feature type="transmembrane region" description="Helical" evidence="4">
    <location>
        <begin position="331"/>
        <end position="354"/>
    </location>
</feature>
<dbReference type="InterPro" id="IPR036259">
    <property type="entry name" value="MFS_trans_sf"/>
</dbReference>
<dbReference type="STRING" id="177437.HRM2_41620"/>
<feature type="domain" description="Major facilitator superfamily (MFS) profile" evidence="5">
    <location>
        <begin position="1"/>
        <end position="389"/>
    </location>
</feature>
<dbReference type="KEGG" id="dat:HRM2_41620"/>
<name>C0QCY6_DESAH</name>
<keyword evidence="2 4" id="KW-1133">Transmembrane helix</keyword>
<keyword evidence="1 4" id="KW-0812">Transmembrane</keyword>
<keyword evidence="3 4" id="KW-0472">Membrane</keyword>
<evidence type="ECO:0000313" key="6">
    <source>
        <dbReference type="EMBL" id="ACN17218.1"/>
    </source>
</evidence>